<name>A0A8J5LCX4_ZINOF</name>
<sequence>MASLDTDVDMVQGGEGSIVADVVSPSSIASSSSKKPKRFEIKKWNAVALWAWDIFDVVLQISWWTTALFVGITSWISVSSLDFLDLLVFISPSFSVSSGIECQANQASATSEECTVAWGMLLGFAIMPSISIASAVGSKLVKSAPWTTVSGSSRNMATRIAVAVHKVPPSLYGFSAVLIIQRYKKSYLLHSQLIGHVIGRTQPGRAKLKQPRSFARRHIARSTRSQKPKRFPVFHHRINGPDSISSTSTGEQSHPTAENNELPFNALLPPIYPPSSVVFSLK</sequence>
<accession>A0A8J5LCX4</accession>
<organism evidence="2 3">
    <name type="scientific">Zingiber officinale</name>
    <name type="common">Ginger</name>
    <name type="synonym">Amomum zingiber</name>
    <dbReference type="NCBI Taxonomy" id="94328"/>
    <lineage>
        <taxon>Eukaryota</taxon>
        <taxon>Viridiplantae</taxon>
        <taxon>Streptophyta</taxon>
        <taxon>Embryophyta</taxon>
        <taxon>Tracheophyta</taxon>
        <taxon>Spermatophyta</taxon>
        <taxon>Magnoliopsida</taxon>
        <taxon>Liliopsida</taxon>
        <taxon>Zingiberales</taxon>
        <taxon>Zingiberaceae</taxon>
        <taxon>Zingiber</taxon>
    </lineage>
</organism>
<gene>
    <name evidence="2" type="ORF">ZIOFF_033881</name>
</gene>
<feature type="region of interest" description="Disordered" evidence="1">
    <location>
        <begin position="205"/>
        <end position="260"/>
    </location>
</feature>
<dbReference type="Proteomes" id="UP000734854">
    <property type="component" value="Unassembled WGS sequence"/>
</dbReference>
<reference evidence="2 3" key="1">
    <citation type="submission" date="2020-08" db="EMBL/GenBank/DDBJ databases">
        <title>Plant Genome Project.</title>
        <authorList>
            <person name="Zhang R.-G."/>
        </authorList>
    </citation>
    <scope>NUCLEOTIDE SEQUENCE [LARGE SCALE GENOMIC DNA]</scope>
    <source>
        <tissue evidence="2">Rhizome</tissue>
    </source>
</reference>
<proteinExistence type="predicted"/>
<evidence type="ECO:0000313" key="3">
    <source>
        <dbReference type="Proteomes" id="UP000734854"/>
    </source>
</evidence>
<dbReference type="EMBL" id="JACMSC010000009">
    <property type="protein sequence ID" value="KAG6508507.1"/>
    <property type="molecule type" value="Genomic_DNA"/>
</dbReference>
<comment type="caution">
    <text evidence="2">The sequence shown here is derived from an EMBL/GenBank/DDBJ whole genome shotgun (WGS) entry which is preliminary data.</text>
</comment>
<protein>
    <submittedName>
        <fullName evidence="2">Uncharacterized protein</fullName>
    </submittedName>
</protein>
<evidence type="ECO:0000256" key="1">
    <source>
        <dbReference type="SAM" id="MobiDB-lite"/>
    </source>
</evidence>
<keyword evidence="3" id="KW-1185">Reference proteome</keyword>
<feature type="compositionally biased region" description="Basic residues" evidence="1">
    <location>
        <begin position="206"/>
        <end position="238"/>
    </location>
</feature>
<dbReference type="AlphaFoldDB" id="A0A8J5LCX4"/>
<evidence type="ECO:0000313" key="2">
    <source>
        <dbReference type="EMBL" id="KAG6508507.1"/>
    </source>
</evidence>
<feature type="compositionally biased region" description="Polar residues" evidence="1">
    <location>
        <begin position="242"/>
        <end position="259"/>
    </location>
</feature>